<dbReference type="AlphaFoldDB" id="A0ABD1ZCB9"/>
<reference evidence="1 2" key="1">
    <citation type="submission" date="2024-09" db="EMBL/GenBank/DDBJ databases">
        <title>Chromosome-scale assembly of Riccia fluitans.</title>
        <authorList>
            <person name="Paukszto L."/>
            <person name="Sawicki J."/>
            <person name="Karawczyk K."/>
            <person name="Piernik-Szablinska J."/>
            <person name="Szczecinska M."/>
            <person name="Mazdziarz M."/>
        </authorList>
    </citation>
    <scope>NUCLEOTIDE SEQUENCE [LARGE SCALE GENOMIC DNA]</scope>
    <source>
        <strain evidence="1">Rf_01</strain>
        <tissue evidence="1">Aerial parts of the thallus</tissue>
    </source>
</reference>
<accession>A0ABD1ZCB9</accession>
<comment type="caution">
    <text evidence="1">The sequence shown here is derived from an EMBL/GenBank/DDBJ whole genome shotgun (WGS) entry which is preliminary data.</text>
</comment>
<dbReference type="EMBL" id="JBHFFA010000002">
    <property type="protein sequence ID" value="KAL2645095.1"/>
    <property type="molecule type" value="Genomic_DNA"/>
</dbReference>
<sequence>MPYDYCFAVFVPSQPSSVTKGGTTRAEIGGATSSVVSHGNSFSPPNGMFKMVDCQKGNHIISKGTDITTRKELVYRNLKSLEEQ</sequence>
<evidence type="ECO:0000313" key="2">
    <source>
        <dbReference type="Proteomes" id="UP001605036"/>
    </source>
</evidence>
<dbReference type="Proteomes" id="UP001605036">
    <property type="component" value="Unassembled WGS sequence"/>
</dbReference>
<evidence type="ECO:0000313" key="1">
    <source>
        <dbReference type="EMBL" id="KAL2645095.1"/>
    </source>
</evidence>
<organism evidence="1 2">
    <name type="scientific">Riccia fluitans</name>
    <dbReference type="NCBI Taxonomy" id="41844"/>
    <lineage>
        <taxon>Eukaryota</taxon>
        <taxon>Viridiplantae</taxon>
        <taxon>Streptophyta</taxon>
        <taxon>Embryophyta</taxon>
        <taxon>Marchantiophyta</taxon>
        <taxon>Marchantiopsida</taxon>
        <taxon>Marchantiidae</taxon>
        <taxon>Marchantiales</taxon>
        <taxon>Ricciaceae</taxon>
        <taxon>Riccia</taxon>
    </lineage>
</organism>
<gene>
    <name evidence="1" type="ORF">R1flu_012682</name>
</gene>
<keyword evidence="2" id="KW-1185">Reference proteome</keyword>
<protein>
    <submittedName>
        <fullName evidence="1">Uncharacterized protein</fullName>
    </submittedName>
</protein>
<proteinExistence type="predicted"/>
<name>A0ABD1ZCB9_9MARC</name>